<proteinExistence type="inferred from homology"/>
<feature type="domain" description="ACT" evidence="8">
    <location>
        <begin position="337"/>
        <end position="406"/>
    </location>
</feature>
<evidence type="ECO:0000256" key="3">
    <source>
        <dbReference type="ARBA" id="ARBA00022898"/>
    </source>
</evidence>
<dbReference type="CDD" id="cd04886">
    <property type="entry name" value="ACT_ThrD-II-like"/>
    <property type="match status" value="1"/>
</dbReference>
<evidence type="ECO:0000259" key="8">
    <source>
        <dbReference type="PROSITE" id="PS51671"/>
    </source>
</evidence>
<dbReference type="Proteomes" id="UP000887575">
    <property type="component" value="Unassembled WGS sequence"/>
</dbReference>
<dbReference type="InterPro" id="IPR036052">
    <property type="entry name" value="TrpB-like_PALP_sf"/>
</dbReference>
<keyword evidence="3" id="KW-0663">Pyridoxal phosphate</keyword>
<dbReference type="InterPro" id="IPR002912">
    <property type="entry name" value="ACT_dom"/>
</dbReference>
<comment type="cofactor">
    <cofactor evidence="1">
        <name>pyridoxal 5'-phosphate</name>
        <dbReference type="ChEBI" id="CHEBI:597326"/>
    </cofactor>
</comment>
<dbReference type="WBParaSite" id="MBELARI_LOCUS17117">
    <property type="protein sequence ID" value="MBELARI_LOCUS17117"/>
    <property type="gene ID" value="MBELARI_LOCUS17117"/>
</dbReference>
<feature type="compositionally biased region" description="Basic and acidic residues" evidence="7">
    <location>
        <begin position="16"/>
        <end position="36"/>
    </location>
</feature>
<keyword evidence="4" id="KW-0456">Lyase</keyword>
<dbReference type="InterPro" id="IPR050147">
    <property type="entry name" value="Ser/Thr_Dehydratase"/>
</dbReference>
<evidence type="ECO:0000313" key="10">
    <source>
        <dbReference type="WBParaSite" id="MBELARI_LOCUS17117"/>
    </source>
</evidence>
<feature type="region of interest" description="Disordered" evidence="7">
    <location>
        <begin position="1"/>
        <end position="36"/>
    </location>
</feature>
<evidence type="ECO:0000256" key="7">
    <source>
        <dbReference type="SAM" id="MobiDB-lite"/>
    </source>
</evidence>
<comment type="similarity">
    <text evidence="2">Belongs to the serine/threonine dehydratase family.</text>
</comment>
<dbReference type="PANTHER" id="PTHR48078">
    <property type="entry name" value="THREONINE DEHYDRATASE, MITOCHONDRIAL-RELATED"/>
    <property type="match status" value="1"/>
</dbReference>
<dbReference type="GO" id="GO:0004794">
    <property type="term" value="F:threonine deaminase activity"/>
    <property type="evidence" value="ECO:0007669"/>
    <property type="project" value="TreeGrafter"/>
</dbReference>
<dbReference type="SUPFAM" id="SSF53686">
    <property type="entry name" value="Tryptophan synthase beta subunit-like PLP-dependent enzymes"/>
    <property type="match status" value="1"/>
</dbReference>
<dbReference type="GO" id="GO:0009097">
    <property type="term" value="P:isoleucine biosynthetic process"/>
    <property type="evidence" value="ECO:0007669"/>
    <property type="project" value="TreeGrafter"/>
</dbReference>
<dbReference type="GO" id="GO:0006567">
    <property type="term" value="P:L-threonine catabolic process"/>
    <property type="evidence" value="ECO:0007669"/>
    <property type="project" value="TreeGrafter"/>
</dbReference>
<evidence type="ECO:0000256" key="6">
    <source>
        <dbReference type="ARBA" id="ARBA00042605"/>
    </source>
</evidence>
<sequence length="406" mass="44366">MKPISKIVSPKPNTAESKRQSKRSFGENDTKARHNISKKEYQRNPQLKHAYLRASQRAAQIMNHQPVIQCVVKRQTTELKRFDVVKFHKFFLIKPVVYIMDEYEQITGNAAQILEEEETQEVGGNVIVQGKNLSESRLIALGKSLDEGGKYINGYDHKDVIAGAGTVGLEIIEQFPDVNAVVLPAGGGGLVAGVATAIKGLRPDVKIISVEADRCPSFKNALQVGHPIETSVLPTLADGLAVPVIGVNAFATAKDKVDDAIVVDEKAIGLAILRLVELEKIVIEGAGACGVGALLLGKLNQFKGKKVVTVLSGGNIDTTQLGRVMERGMAWDNRLVRFKVNVSDRPGGISELTNIIAENGASIKDIFLERSWSRSDVFTVRVKIVAETRDIDHPRELDYAVQKRYA</sequence>
<dbReference type="Pfam" id="PF00291">
    <property type="entry name" value="PALP"/>
    <property type="match status" value="1"/>
</dbReference>
<name>A0AAF3J5A9_9BILA</name>
<dbReference type="FunFam" id="3.40.50.1100:FF:000007">
    <property type="entry name" value="L-threonine dehydratase catabolic TdcB"/>
    <property type="match status" value="1"/>
</dbReference>
<reference evidence="10" key="1">
    <citation type="submission" date="2024-02" db="UniProtKB">
        <authorList>
            <consortium name="WormBaseParasite"/>
        </authorList>
    </citation>
    <scope>IDENTIFICATION</scope>
</reference>
<evidence type="ECO:0000256" key="1">
    <source>
        <dbReference type="ARBA" id="ARBA00001933"/>
    </source>
</evidence>
<dbReference type="GO" id="GO:0003941">
    <property type="term" value="F:L-serine ammonia-lyase activity"/>
    <property type="evidence" value="ECO:0007669"/>
    <property type="project" value="TreeGrafter"/>
</dbReference>
<evidence type="ECO:0000256" key="5">
    <source>
        <dbReference type="ARBA" id="ARBA00041766"/>
    </source>
</evidence>
<evidence type="ECO:0000256" key="2">
    <source>
        <dbReference type="ARBA" id="ARBA00010869"/>
    </source>
</evidence>
<dbReference type="AlphaFoldDB" id="A0AAF3J5A9"/>
<evidence type="ECO:0000313" key="9">
    <source>
        <dbReference type="Proteomes" id="UP000887575"/>
    </source>
</evidence>
<dbReference type="InterPro" id="IPR001926">
    <property type="entry name" value="TrpB-like_PALP"/>
</dbReference>
<dbReference type="Gene3D" id="3.40.50.1100">
    <property type="match status" value="1"/>
</dbReference>
<dbReference type="PROSITE" id="PS51671">
    <property type="entry name" value="ACT"/>
    <property type="match status" value="1"/>
</dbReference>
<accession>A0AAF3J5A9</accession>
<dbReference type="GO" id="GO:0006565">
    <property type="term" value="P:L-serine catabolic process"/>
    <property type="evidence" value="ECO:0007669"/>
    <property type="project" value="TreeGrafter"/>
</dbReference>
<dbReference type="InterPro" id="IPR044561">
    <property type="entry name" value="ACT_ThrD-II-like"/>
</dbReference>
<dbReference type="PANTHER" id="PTHR48078:SF19">
    <property type="entry name" value="ACT DOMAIN-CONTAINING PROTEIN"/>
    <property type="match status" value="1"/>
</dbReference>
<organism evidence="9 10">
    <name type="scientific">Mesorhabditis belari</name>
    <dbReference type="NCBI Taxonomy" id="2138241"/>
    <lineage>
        <taxon>Eukaryota</taxon>
        <taxon>Metazoa</taxon>
        <taxon>Ecdysozoa</taxon>
        <taxon>Nematoda</taxon>
        <taxon>Chromadorea</taxon>
        <taxon>Rhabditida</taxon>
        <taxon>Rhabditina</taxon>
        <taxon>Rhabditomorpha</taxon>
        <taxon>Rhabditoidea</taxon>
        <taxon>Rhabditidae</taxon>
        <taxon>Mesorhabditinae</taxon>
        <taxon>Mesorhabditis</taxon>
    </lineage>
</organism>
<keyword evidence="9" id="KW-1185">Reference proteome</keyword>
<protein>
    <recommendedName>
        <fullName evidence="5">L-serine deaminase</fullName>
    </recommendedName>
    <alternativeName>
        <fullName evidence="6">L-threonine dehydratase</fullName>
    </alternativeName>
</protein>
<evidence type="ECO:0000256" key="4">
    <source>
        <dbReference type="ARBA" id="ARBA00023239"/>
    </source>
</evidence>